<reference evidence="5" key="2">
    <citation type="submission" date="2021-04" db="EMBL/GenBank/DDBJ databases">
        <authorList>
            <person name="Gilroy R."/>
        </authorList>
    </citation>
    <scope>NUCLEOTIDE SEQUENCE</scope>
    <source>
        <strain evidence="5">14975</strain>
    </source>
</reference>
<evidence type="ECO:0000256" key="1">
    <source>
        <dbReference type="ARBA" id="ARBA00022729"/>
    </source>
</evidence>
<dbReference type="SUPFAM" id="SSF51261">
    <property type="entry name" value="Duplicated hybrid motif"/>
    <property type="match status" value="1"/>
</dbReference>
<dbReference type="AlphaFoldDB" id="A0A9D2AHE5"/>
<dbReference type="EMBL" id="DXFQ01000099">
    <property type="protein sequence ID" value="HIX20062.1"/>
    <property type="molecule type" value="Genomic_DNA"/>
</dbReference>
<feature type="signal peptide" evidence="3">
    <location>
        <begin position="1"/>
        <end position="22"/>
    </location>
</feature>
<dbReference type="CDD" id="cd12797">
    <property type="entry name" value="M23_peptidase"/>
    <property type="match status" value="1"/>
</dbReference>
<proteinExistence type="predicted"/>
<sequence length="369" mass="41089">MKLSPIALWPAAWLCLSLFARAETDLVYRPPTENDALLRGDNEGFFMYCDRTFEDVHTQPWEAGTYGLVRNPFRDYNKEVRYSRFHEGIDIKPLRRTADGTPLDEVRPVAPGRVVHVCSRTGLSNYGRYVVVAHEVPEGTIYSLYAHLARTDVEVGQVVGTGNTLGILGYSGAGINRVRAHCHLELCLLMHSQYDRFAPKSNKHGIYNGLNLIGFNAADALLACKDGKPFSISEYFSTLREHYRVRVPCSGPIDLLVRYPFLYKGSWDPCPPSVDIAFTAEGVPIAAWPSDERLSTPKVISCEPMPTYQQNCTCNRVKNSSRDATLTVSGLRYVNNMVRLPAEADSASPSPDGHDAEPTDEADTEPNEE</sequence>
<dbReference type="InterPro" id="IPR011055">
    <property type="entry name" value="Dup_hybrid_motif"/>
</dbReference>
<dbReference type="Gene3D" id="2.70.70.10">
    <property type="entry name" value="Glucose Permease (Domain IIA)"/>
    <property type="match status" value="1"/>
</dbReference>
<protein>
    <submittedName>
        <fullName evidence="5">M23 family metallopeptidase</fullName>
    </submittedName>
</protein>
<dbReference type="PANTHER" id="PTHR21666:SF289">
    <property type="entry name" value="L-ALA--D-GLU ENDOPEPTIDASE"/>
    <property type="match status" value="1"/>
</dbReference>
<feature type="compositionally biased region" description="Acidic residues" evidence="2">
    <location>
        <begin position="358"/>
        <end position="369"/>
    </location>
</feature>
<dbReference type="PANTHER" id="PTHR21666">
    <property type="entry name" value="PEPTIDASE-RELATED"/>
    <property type="match status" value="1"/>
</dbReference>
<feature type="region of interest" description="Disordered" evidence="2">
    <location>
        <begin position="340"/>
        <end position="369"/>
    </location>
</feature>
<feature type="domain" description="M23ase beta-sheet core" evidence="4">
    <location>
        <begin position="84"/>
        <end position="186"/>
    </location>
</feature>
<name>A0A9D2AHE5_9BACT</name>
<keyword evidence="1 3" id="KW-0732">Signal</keyword>
<evidence type="ECO:0000256" key="3">
    <source>
        <dbReference type="SAM" id="SignalP"/>
    </source>
</evidence>
<dbReference type="GO" id="GO:0004222">
    <property type="term" value="F:metalloendopeptidase activity"/>
    <property type="evidence" value="ECO:0007669"/>
    <property type="project" value="TreeGrafter"/>
</dbReference>
<organism evidence="5 6">
    <name type="scientific">Candidatus Akkermansia intestinigallinarum</name>
    <dbReference type="NCBI Taxonomy" id="2838431"/>
    <lineage>
        <taxon>Bacteria</taxon>
        <taxon>Pseudomonadati</taxon>
        <taxon>Verrucomicrobiota</taxon>
        <taxon>Verrucomicrobiia</taxon>
        <taxon>Verrucomicrobiales</taxon>
        <taxon>Akkermansiaceae</taxon>
        <taxon>Akkermansia</taxon>
    </lineage>
</organism>
<evidence type="ECO:0000256" key="2">
    <source>
        <dbReference type="SAM" id="MobiDB-lite"/>
    </source>
</evidence>
<gene>
    <name evidence="5" type="ORF">H9862_05600</name>
</gene>
<feature type="chain" id="PRO_5039110028" evidence="3">
    <location>
        <begin position="23"/>
        <end position="369"/>
    </location>
</feature>
<accession>A0A9D2AHE5</accession>
<dbReference type="InterPro" id="IPR016047">
    <property type="entry name" value="M23ase_b-sheet_dom"/>
</dbReference>
<evidence type="ECO:0000313" key="5">
    <source>
        <dbReference type="EMBL" id="HIX20062.1"/>
    </source>
</evidence>
<evidence type="ECO:0000259" key="4">
    <source>
        <dbReference type="Pfam" id="PF01551"/>
    </source>
</evidence>
<dbReference type="Pfam" id="PF01551">
    <property type="entry name" value="Peptidase_M23"/>
    <property type="match status" value="1"/>
</dbReference>
<dbReference type="Proteomes" id="UP000823964">
    <property type="component" value="Unassembled WGS sequence"/>
</dbReference>
<reference evidence="5" key="1">
    <citation type="journal article" date="2021" name="PeerJ">
        <title>Extensive microbial diversity within the chicken gut microbiome revealed by metagenomics and culture.</title>
        <authorList>
            <person name="Gilroy R."/>
            <person name="Ravi A."/>
            <person name="Getino M."/>
            <person name="Pursley I."/>
            <person name="Horton D.L."/>
            <person name="Alikhan N.F."/>
            <person name="Baker D."/>
            <person name="Gharbi K."/>
            <person name="Hall N."/>
            <person name="Watson M."/>
            <person name="Adriaenssens E.M."/>
            <person name="Foster-Nyarko E."/>
            <person name="Jarju S."/>
            <person name="Secka A."/>
            <person name="Antonio M."/>
            <person name="Oren A."/>
            <person name="Chaudhuri R.R."/>
            <person name="La Ragione R."/>
            <person name="Hildebrand F."/>
            <person name="Pallen M.J."/>
        </authorList>
    </citation>
    <scope>NUCLEOTIDE SEQUENCE</scope>
    <source>
        <strain evidence="5">14975</strain>
    </source>
</reference>
<dbReference type="InterPro" id="IPR050570">
    <property type="entry name" value="Cell_wall_metabolism_enzyme"/>
</dbReference>
<evidence type="ECO:0000313" key="6">
    <source>
        <dbReference type="Proteomes" id="UP000823964"/>
    </source>
</evidence>
<comment type="caution">
    <text evidence="5">The sequence shown here is derived from an EMBL/GenBank/DDBJ whole genome shotgun (WGS) entry which is preliminary data.</text>
</comment>